<dbReference type="GO" id="GO:0009443">
    <property type="term" value="P:pyridoxal 5'-phosphate salvage"/>
    <property type="evidence" value="ECO:0007669"/>
    <property type="project" value="InterPro"/>
</dbReference>
<dbReference type="InterPro" id="IPR013749">
    <property type="entry name" value="PM/HMP-P_kinase-1"/>
</dbReference>
<dbReference type="GO" id="GO:0008902">
    <property type="term" value="F:hydroxymethylpyrimidine kinase activity"/>
    <property type="evidence" value="ECO:0007669"/>
    <property type="project" value="TreeGrafter"/>
</dbReference>
<dbReference type="PANTHER" id="PTHR20858">
    <property type="entry name" value="PHOSPHOMETHYLPYRIMIDINE KINASE"/>
    <property type="match status" value="1"/>
</dbReference>
<keyword evidence="6" id="KW-0784">Thiamine biosynthesis</keyword>
<dbReference type="Proteomes" id="UP000199689">
    <property type="component" value="Unassembled WGS sequence"/>
</dbReference>
<dbReference type="GO" id="GO:0005829">
    <property type="term" value="C:cytosol"/>
    <property type="evidence" value="ECO:0007669"/>
    <property type="project" value="TreeGrafter"/>
</dbReference>
<dbReference type="GO" id="GO:0005524">
    <property type="term" value="F:ATP binding"/>
    <property type="evidence" value="ECO:0007669"/>
    <property type="project" value="UniProtKB-KW"/>
</dbReference>
<evidence type="ECO:0000256" key="5">
    <source>
        <dbReference type="ARBA" id="ARBA00022840"/>
    </source>
</evidence>
<dbReference type="AlphaFoldDB" id="A0A1G5W1X6"/>
<name>A0A1G5W1X6_9FIRM</name>
<dbReference type="EC" id="2.7.1.35" evidence="1"/>
<evidence type="ECO:0000256" key="3">
    <source>
        <dbReference type="ARBA" id="ARBA00022741"/>
    </source>
</evidence>
<dbReference type="RefSeq" id="WP_091364584.1">
    <property type="nucleotide sequence ID" value="NZ_FMXA01000012.1"/>
</dbReference>
<dbReference type="InterPro" id="IPR004625">
    <property type="entry name" value="PyrdxlKinase"/>
</dbReference>
<dbReference type="GeneID" id="87756096"/>
<dbReference type="Pfam" id="PF08543">
    <property type="entry name" value="Phos_pyr_kin"/>
    <property type="match status" value="1"/>
</dbReference>
<accession>A0A1G5W1X6</accession>
<keyword evidence="3" id="KW-0547">Nucleotide-binding</keyword>
<dbReference type="CDD" id="cd01173">
    <property type="entry name" value="pyridoxal_pyridoxamine_kinase"/>
    <property type="match status" value="1"/>
</dbReference>
<dbReference type="SUPFAM" id="SSF53613">
    <property type="entry name" value="Ribokinase-like"/>
    <property type="match status" value="1"/>
</dbReference>
<dbReference type="GO" id="GO:0008972">
    <property type="term" value="F:phosphomethylpyrimidine kinase activity"/>
    <property type="evidence" value="ECO:0007669"/>
    <property type="project" value="TreeGrafter"/>
</dbReference>
<evidence type="ECO:0000256" key="4">
    <source>
        <dbReference type="ARBA" id="ARBA00022777"/>
    </source>
</evidence>
<gene>
    <name evidence="8" type="ORF">SAMN02910343_01075</name>
</gene>
<evidence type="ECO:0000259" key="7">
    <source>
        <dbReference type="Pfam" id="PF08543"/>
    </source>
</evidence>
<evidence type="ECO:0000256" key="6">
    <source>
        <dbReference type="ARBA" id="ARBA00022977"/>
    </source>
</evidence>
<keyword evidence="5" id="KW-0067">ATP-binding</keyword>
<dbReference type="OrthoDB" id="9800808at2"/>
<reference evidence="8 9" key="1">
    <citation type="submission" date="2016-10" db="EMBL/GenBank/DDBJ databases">
        <authorList>
            <person name="de Groot N.N."/>
        </authorList>
    </citation>
    <scope>NUCLEOTIDE SEQUENCE [LARGE SCALE GENOMIC DNA]</scope>
    <source>
        <strain evidence="8 9">DSM 15230</strain>
    </source>
</reference>
<evidence type="ECO:0000256" key="2">
    <source>
        <dbReference type="ARBA" id="ARBA00022679"/>
    </source>
</evidence>
<dbReference type="NCBIfam" id="NF005491">
    <property type="entry name" value="PRK07105.1"/>
    <property type="match status" value="1"/>
</dbReference>
<dbReference type="InterPro" id="IPR029056">
    <property type="entry name" value="Ribokinase-like"/>
</dbReference>
<dbReference type="Gene3D" id="3.40.1190.20">
    <property type="match status" value="1"/>
</dbReference>
<evidence type="ECO:0000313" key="9">
    <source>
        <dbReference type="Proteomes" id="UP000199689"/>
    </source>
</evidence>
<feature type="domain" description="Pyridoxamine kinase/Phosphomethylpyrimidine kinase" evidence="7">
    <location>
        <begin position="72"/>
        <end position="254"/>
    </location>
</feature>
<dbReference type="PANTHER" id="PTHR20858:SF17">
    <property type="entry name" value="HYDROXYMETHYLPYRIMIDINE_PHOSPHOMETHYLPYRIMIDINE KINASE THI20-RELATED"/>
    <property type="match status" value="1"/>
</dbReference>
<evidence type="ECO:0000256" key="1">
    <source>
        <dbReference type="ARBA" id="ARBA00012104"/>
    </source>
</evidence>
<sequence>MKRQRRAALVNDITGFGRCSITVELPIVSALKVEACPFPTALLSVHTAFPNPFIRDETSIMRPYMENWKEHGVEFEGISTGFLGSEAQVDIVSDFIHLFKKKDTLVIVDPVMGDWGKLYASYSPALSEKMKQLLPLADVITPNLTEASRLLGIPYPGNRDLTDQELEEIARALSEKGPSQVVITGISRKENVGNYVFERGRPSAYIGSRRVGGERSGTGDVFTGILTGCLVRGDALIPTVRKAADFISRALAYTAEQDIPPACGIAFEQFLTEL</sequence>
<protein>
    <recommendedName>
        <fullName evidence="1">pyridoxal kinase</fullName>
        <ecNumber evidence="1">2.7.1.35</ecNumber>
    </recommendedName>
</protein>
<evidence type="ECO:0000313" key="8">
    <source>
        <dbReference type="EMBL" id="SDA52110.1"/>
    </source>
</evidence>
<keyword evidence="2" id="KW-0808">Transferase</keyword>
<dbReference type="GO" id="GO:0009228">
    <property type="term" value="P:thiamine biosynthetic process"/>
    <property type="evidence" value="ECO:0007669"/>
    <property type="project" value="UniProtKB-KW"/>
</dbReference>
<keyword evidence="9" id="KW-1185">Reference proteome</keyword>
<organism evidence="8 9">
    <name type="scientific">Allisonella histaminiformans</name>
    <dbReference type="NCBI Taxonomy" id="209880"/>
    <lineage>
        <taxon>Bacteria</taxon>
        <taxon>Bacillati</taxon>
        <taxon>Bacillota</taxon>
        <taxon>Negativicutes</taxon>
        <taxon>Veillonellales</taxon>
        <taxon>Veillonellaceae</taxon>
        <taxon>Allisonella</taxon>
    </lineage>
</organism>
<keyword evidence="4 8" id="KW-0418">Kinase</keyword>
<dbReference type="STRING" id="209880.SAMN02910343_01075"/>
<dbReference type="EMBL" id="FMXA01000012">
    <property type="protein sequence ID" value="SDA52110.1"/>
    <property type="molecule type" value="Genomic_DNA"/>
</dbReference>
<dbReference type="GO" id="GO:0008478">
    <property type="term" value="F:pyridoxal kinase activity"/>
    <property type="evidence" value="ECO:0007669"/>
    <property type="project" value="UniProtKB-EC"/>
</dbReference>
<proteinExistence type="predicted"/>